<proteinExistence type="predicted"/>
<name>A0A1F5X4R7_9BACT</name>
<evidence type="ECO:0000256" key="2">
    <source>
        <dbReference type="SAM" id="Phobius"/>
    </source>
</evidence>
<accession>A0A1F5X4R7</accession>
<evidence type="ECO:0000313" key="3">
    <source>
        <dbReference type="EMBL" id="OGF82863.1"/>
    </source>
</evidence>
<dbReference type="EMBL" id="MFIA01000012">
    <property type="protein sequence ID" value="OGF82863.1"/>
    <property type="molecule type" value="Genomic_DNA"/>
</dbReference>
<feature type="region of interest" description="Disordered" evidence="1">
    <location>
        <begin position="1"/>
        <end position="52"/>
    </location>
</feature>
<keyword evidence="2" id="KW-0812">Transmembrane</keyword>
<protein>
    <submittedName>
        <fullName evidence="3">Uncharacterized protein</fullName>
    </submittedName>
</protein>
<gene>
    <name evidence="3" type="ORF">A2924_01505</name>
</gene>
<evidence type="ECO:0000313" key="4">
    <source>
        <dbReference type="Proteomes" id="UP000178046"/>
    </source>
</evidence>
<comment type="caution">
    <text evidence="3">The sequence shown here is derived from an EMBL/GenBank/DDBJ whole genome shotgun (WGS) entry which is preliminary data.</text>
</comment>
<feature type="transmembrane region" description="Helical" evidence="2">
    <location>
        <begin position="96"/>
        <end position="115"/>
    </location>
</feature>
<evidence type="ECO:0000256" key="1">
    <source>
        <dbReference type="SAM" id="MobiDB-lite"/>
    </source>
</evidence>
<organism evidence="3 4">
    <name type="scientific">Candidatus Giovannonibacteria bacterium RIFCSPLOWO2_01_FULL_44_16</name>
    <dbReference type="NCBI Taxonomy" id="1798348"/>
    <lineage>
        <taxon>Bacteria</taxon>
        <taxon>Candidatus Giovannoniibacteriota</taxon>
    </lineage>
</organism>
<keyword evidence="2" id="KW-1133">Transmembrane helix</keyword>
<reference evidence="3 4" key="1">
    <citation type="journal article" date="2016" name="Nat. Commun.">
        <title>Thousands of microbial genomes shed light on interconnected biogeochemical processes in an aquifer system.</title>
        <authorList>
            <person name="Anantharaman K."/>
            <person name="Brown C.T."/>
            <person name="Hug L.A."/>
            <person name="Sharon I."/>
            <person name="Castelle C.J."/>
            <person name="Probst A.J."/>
            <person name="Thomas B.C."/>
            <person name="Singh A."/>
            <person name="Wilkins M.J."/>
            <person name="Karaoz U."/>
            <person name="Brodie E.L."/>
            <person name="Williams K.H."/>
            <person name="Hubbard S.S."/>
            <person name="Banfield J.F."/>
        </authorList>
    </citation>
    <scope>NUCLEOTIDE SEQUENCE [LARGE SCALE GENOMIC DNA]</scope>
</reference>
<sequence>MPPEDNFGSEPLLPEQQTHPVAPTPTSPEATQGTAPPPQSSAQPPGESGIPKIRTFKSDAQTYMHENQVSRLEMNTKNYVSQVSERWRLPEVNYKIYVYVLGSVVLLAGAGYFGYQMYSGNISAGEASLQKPVSYPSFLETESETEIIYSKADAGSLISAIKNVFGQQYKFETINYLKIRPGENQPYTNSGEFIKTMQWDPPKTFLENLDPAFNTLIVYQSLGNVPVFVFKTRNFAGSYASLLEWETGSEWKTDTLWQDLKPFIDLQNADPASLYRKTFEDDLIKNNDARAFRAPDGKLLLEYALFSKKYIIISPSKEALSLVLGRFIALPPQ</sequence>
<keyword evidence="2" id="KW-0472">Membrane</keyword>
<dbReference type="AlphaFoldDB" id="A0A1F5X4R7"/>
<dbReference type="Proteomes" id="UP000178046">
    <property type="component" value="Unassembled WGS sequence"/>
</dbReference>